<organism evidence="1 2">
    <name type="scientific">Candidatus Blautia merdavium</name>
    <dbReference type="NCBI Taxonomy" id="2838494"/>
    <lineage>
        <taxon>Bacteria</taxon>
        <taxon>Bacillati</taxon>
        <taxon>Bacillota</taxon>
        <taxon>Clostridia</taxon>
        <taxon>Lachnospirales</taxon>
        <taxon>Lachnospiraceae</taxon>
        <taxon>Blautia</taxon>
    </lineage>
</organism>
<proteinExistence type="predicted"/>
<comment type="caution">
    <text evidence="1">The sequence shown here is derived from an EMBL/GenBank/DDBJ whole genome shotgun (WGS) entry which is preliminary data.</text>
</comment>
<gene>
    <name evidence="1" type="ORF">H9753_11240</name>
</gene>
<dbReference type="GO" id="GO:0016813">
    <property type="term" value="F:hydrolase activity, acting on carbon-nitrogen (but not peptide) bonds, in linear amidines"/>
    <property type="evidence" value="ECO:0007669"/>
    <property type="project" value="UniProtKB-ARBA"/>
</dbReference>
<dbReference type="Pfam" id="PF00491">
    <property type="entry name" value="Arginase"/>
    <property type="match status" value="1"/>
</dbReference>
<dbReference type="InterPro" id="IPR023696">
    <property type="entry name" value="Ureohydrolase_dom_sf"/>
</dbReference>
<dbReference type="Gene3D" id="3.40.800.10">
    <property type="entry name" value="Ureohydrolase domain"/>
    <property type="match status" value="1"/>
</dbReference>
<protein>
    <submittedName>
        <fullName evidence="1">Arginase family protein</fullName>
    </submittedName>
</protein>
<reference evidence="1" key="2">
    <citation type="submission" date="2021-04" db="EMBL/GenBank/DDBJ databases">
        <authorList>
            <person name="Gilroy R."/>
        </authorList>
    </citation>
    <scope>NUCLEOTIDE SEQUENCE</scope>
    <source>
        <strain evidence="1">ChiBcec2-3848</strain>
    </source>
</reference>
<name>A0A9D2PPV9_9FIRM</name>
<accession>A0A9D2PPV9</accession>
<dbReference type="EMBL" id="DWVZ01000150">
    <property type="protein sequence ID" value="HJC64174.1"/>
    <property type="molecule type" value="Genomic_DNA"/>
</dbReference>
<dbReference type="SUPFAM" id="SSF52768">
    <property type="entry name" value="Arginase/deacetylase"/>
    <property type="match status" value="1"/>
</dbReference>
<dbReference type="Proteomes" id="UP000823886">
    <property type="component" value="Unassembled WGS sequence"/>
</dbReference>
<evidence type="ECO:0000313" key="1">
    <source>
        <dbReference type="EMBL" id="HJC64174.1"/>
    </source>
</evidence>
<sequence length="251" mass="28785">MKETVIMNFSGVYAEEDFYRDKEHIWIDFTRMQGVNCYCTQEAEEEIKRQIAGCSPLGLHFLDSGNYHYLSKFWLDKLEQPCDLLVFDQHTDMQESAFFGLLSCGSWVKEVLDTNEKVRKICIVGPPKKAFAECAPEDLCRVTALCAEDLKEGKTETLEAFLREDPQVPLYVSVDKDLLCRQEARTNWDQGETPLSQLFALLDLAFSCRKSAGADICGEDPQDGSALPKEEDLRINERTNQALWEYFSEKF</sequence>
<reference evidence="1" key="1">
    <citation type="journal article" date="2021" name="PeerJ">
        <title>Extensive microbial diversity within the chicken gut microbiome revealed by metagenomics and culture.</title>
        <authorList>
            <person name="Gilroy R."/>
            <person name="Ravi A."/>
            <person name="Getino M."/>
            <person name="Pursley I."/>
            <person name="Horton D.L."/>
            <person name="Alikhan N.F."/>
            <person name="Baker D."/>
            <person name="Gharbi K."/>
            <person name="Hall N."/>
            <person name="Watson M."/>
            <person name="Adriaenssens E.M."/>
            <person name="Foster-Nyarko E."/>
            <person name="Jarju S."/>
            <person name="Secka A."/>
            <person name="Antonio M."/>
            <person name="Oren A."/>
            <person name="Chaudhuri R.R."/>
            <person name="La Ragione R."/>
            <person name="Hildebrand F."/>
            <person name="Pallen M.J."/>
        </authorList>
    </citation>
    <scope>NUCLEOTIDE SEQUENCE</scope>
    <source>
        <strain evidence="1">ChiBcec2-3848</strain>
    </source>
</reference>
<dbReference type="GO" id="GO:0046872">
    <property type="term" value="F:metal ion binding"/>
    <property type="evidence" value="ECO:0007669"/>
    <property type="project" value="InterPro"/>
</dbReference>
<evidence type="ECO:0000313" key="2">
    <source>
        <dbReference type="Proteomes" id="UP000823886"/>
    </source>
</evidence>
<dbReference type="InterPro" id="IPR006035">
    <property type="entry name" value="Ureohydrolase"/>
</dbReference>
<dbReference type="AlphaFoldDB" id="A0A9D2PPV9"/>